<accession>A0ABS5XVT8</accession>
<reference evidence="1 2" key="1">
    <citation type="submission" date="2021-03" db="EMBL/GenBank/DDBJ databases">
        <title>Microbacterium pauli sp. nov., isolated from microfiltered milk.</title>
        <authorList>
            <person name="Bellassi P."/>
            <person name="Fontana A."/>
            <person name="Callegari M.L."/>
            <person name="Lorenzo M."/>
            <person name="Cappa F."/>
        </authorList>
    </citation>
    <scope>NUCLEOTIDE SEQUENCE [LARGE SCALE GENOMIC DNA]</scope>
    <source>
        <strain evidence="1 2">DSM 18909</strain>
    </source>
</reference>
<name>A0ABS5XVT8_9MICO</name>
<evidence type="ECO:0000313" key="1">
    <source>
        <dbReference type="EMBL" id="MBT8797223.1"/>
    </source>
</evidence>
<keyword evidence="1" id="KW-0418">Kinase</keyword>
<dbReference type="InterPro" id="IPR027417">
    <property type="entry name" value="P-loop_NTPase"/>
</dbReference>
<dbReference type="Proteomes" id="UP000740605">
    <property type="component" value="Unassembled WGS sequence"/>
</dbReference>
<protein>
    <submittedName>
        <fullName evidence="1">Shikimate kinase</fullName>
    </submittedName>
</protein>
<dbReference type="EMBL" id="JAFLHG010000003">
    <property type="protein sequence ID" value="MBT8797223.1"/>
    <property type="molecule type" value="Genomic_DNA"/>
</dbReference>
<evidence type="ECO:0000313" key="2">
    <source>
        <dbReference type="Proteomes" id="UP000740605"/>
    </source>
</evidence>
<dbReference type="RefSeq" id="WP_215486480.1">
    <property type="nucleotide sequence ID" value="NZ_BAAAPJ010000003.1"/>
</dbReference>
<keyword evidence="2" id="KW-1185">Reference proteome</keyword>
<comment type="caution">
    <text evidence="1">The sequence shown here is derived from an EMBL/GenBank/DDBJ whole genome shotgun (WGS) entry which is preliminary data.</text>
</comment>
<sequence>MSRIVVTGPPGSGASLVAAALAARMRARTVDGDELHPPLSRRRQREAGVDREAWLRAVVLVFTRDSSVVISSGLLTRSDRDRIRAGVRDVIFVELVAGPATAAPKPRRWRREIPAAPRPVDPLAADEAGVRVADDADLGSVVERIHTALASAQSLR</sequence>
<gene>
    <name evidence="1" type="ORF">J0P97_03935</name>
</gene>
<dbReference type="GO" id="GO:0016301">
    <property type="term" value="F:kinase activity"/>
    <property type="evidence" value="ECO:0007669"/>
    <property type="project" value="UniProtKB-KW"/>
</dbReference>
<keyword evidence="1" id="KW-0808">Transferase</keyword>
<proteinExistence type="predicted"/>
<organism evidence="1 2">
    <name type="scientific">Microbacterium flavum</name>
    <dbReference type="NCBI Taxonomy" id="415216"/>
    <lineage>
        <taxon>Bacteria</taxon>
        <taxon>Bacillati</taxon>
        <taxon>Actinomycetota</taxon>
        <taxon>Actinomycetes</taxon>
        <taxon>Micrococcales</taxon>
        <taxon>Microbacteriaceae</taxon>
        <taxon>Microbacterium</taxon>
    </lineage>
</organism>
<dbReference type="Gene3D" id="3.40.50.300">
    <property type="entry name" value="P-loop containing nucleotide triphosphate hydrolases"/>
    <property type="match status" value="1"/>
</dbReference>
<dbReference type="SUPFAM" id="SSF52540">
    <property type="entry name" value="P-loop containing nucleoside triphosphate hydrolases"/>
    <property type="match status" value="1"/>
</dbReference>